<dbReference type="InterPro" id="IPR012934">
    <property type="entry name" value="Znf_AD"/>
</dbReference>
<feature type="domain" description="C2H2-type" evidence="13">
    <location>
        <begin position="108"/>
        <end position="131"/>
    </location>
</feature>
<evidence type="ECO:0000256" key="2">
    <source>
        <dbReference type="ARBA" id="ARBA00022723"/>
    </source>
</evidence>
<evidence type="ECO:0000256" key="8">
    <source>
        <dbReference type="ARBA" id="ARBA00023163"/>
    </source>
</evidence>
<keyword evidence="3" id="KW-0677">Repeat</keyword>
<evidence type="ECO:0000313" key="15">
    <source>
        <dbReference type="EnsemblMetazoa" id="AALFPA23_005988.P7741"/>
    </source>
</evidence>
<evidence type="ECO:0000256" key="4">
    <source>
        <dbReference type="ARBA" id="ARBA00022771"/>
    </source>
</evidence>
<keyword evidence="5 11" id="KW-0862">Zinc</keyword>
<evidence type="ECO:0000256" key="11">
    <source>
        <dbReference type="PROSITE-ProRule" id="PRU01263"/>
    </source>
</evidence>
<keyword evidence="2 11" id="KW-0479">Metal-binding</keyword>
<dbReference type="InterPro" id="IPR041697">
    <property type="entry name" value="Znf-C2H2_11"/>
</dbReference>
<feature type="domain" description="C2H2-type" evidence="13">
    <location>
        <begin position="522"/>
        <end position="550"/>
    </location>
</feature>
<evidence type="ECO:0000256" key="7">
    <source>
        <dbReference type="ARBA" id="ARBA00023125"/>
    </source>
</evidence>
<dbReference type="InterPro" id="IPR036236">
    <property type="entry name" value="Znf_C2H2_sf"/>
</dbReference>
<dbReference type="PANTHER" id="PTHR24399">
    <property type="entry name" value="ZINC FINGER AND BTB DOMAIN-CONTAINING"/>
    <property type="match status" value="1"/>
</dbReference>
<dbReference type="PANTHER" id="PTHR24399:SF23">
    <property type="entry name" value="C2H2-TYPE DOMAIN-CONTAINING PROTEIN"/>
    <property type="match status" value="1"/>
</dbReference>
<dbReference type="Gene3D" id="3.40.1800.20">
    <property type="match status" value="1"/>
</dbReference>
<dbReference type="SUPFAM" id="SSF57667">
    <property type="entry name" value="beta-beta-alpha zinc fingers"/>
    <property type="match status" value="4"/>
</dbReference>
<feature type="domain" description="C2H2-type" evidence="13">
    <location>
        <begin position="135"/>
        <end position="158"/>
    </location>
</feature>
<feature type="region of interest" description="Disordered" evidence="12">
    <location>
        <begin position="257"/>
        <end position="280"/>
    </location>
</feature>
<name>A0ABM1Y5R6_AEDAL</name>
<evidence type="ECO:0000256" key="9">
    <source>
        <dbReference type="ARBA" id="ARBA00023242"/>
    </source>
</evidence>
<evidence type="ECO:0000256" key="10">
    <source>
        <dbReference type="PROSITE-ProRule" id="PRU00042"/>
    </source>
</evidence>
<feature type="binding site" evidence="11">
    <location>
        <position position="67"/>
    </location>
    <ligand>
        <name>Zn(2+)</name>
        <dbReference type="ChEBI" id="CHEBI:29105"/>
    </ligand>
</feature>
<keyword evidence="6" id="KW-0805">Transcription regulation</keyword>
<accession>A0ABM1Y5R6</accession>
<feature type="binding site" evidence="11">
    <location>
        <position position="20"/>
    </location>
    <ligand>
        <name>Zn(2+)</name>
        <dbReference type="ChEBI" id="CHEBI:29105"/>
    </ligand>
</feature>
<feature type="domain" description="C2H2-type" evidence="13">
    <location>
        <begin position="168"/>
        <end position="191"/>
    </location>
</feature>
<feature type="domain" description="C2H2-type" evidence="13">
    <location>
        <begin position="433"/>
        <end position="458"/>
    </location>
</feature>
<dbReference type="Gene3D" id="3.30.160.60">
    <property type="entry name" value="Classic Zinc Finger"/>
    <property type="match status" value="5"/>
</dbReference>
<protein>
    <recommendedName>
        <fullName evidence="17">C2h2-type zn-finger protein</fullName>
    </recommendedName>
</protein>
<feature type="compositionally biased region" description="Basic residues" evidence="12">
    <location>
        <begin position="257"/>
        <end position="269"/>
    </location>
</feature>
<keyword evidence="9" id="KW-0539">Nucleus</keyword>
<evidence type="ECO:0000256" key="5">
    <source>
        <dbReference type="ARBA" id="ARBA00022833"/>
    </source>
</evidence>
<evidence type="ECO:0000256" key="6">
    <source>
        <dbReference type="ARBA" id="ARBA00023015"/>
    </source>
</evidence>
<dbReference type="PROSITE" id="PS50157">
    <property type="entry name" value="ZINC_FINGER_C2H2_2"/>
    <property type="match status" value="8"/>
</dbReference>
<dbReference type="SMART" id="SM00355">
    <property type="entry name" value="ZnF_C2H2"/>
    <property type="match status" value="8"/>
</dbReference>
<reference evidence="15" key="2">
    <citation type="submission" date="2025-05" db="UniProtKB">
        <authorList>
            <consortium name="EnsemblMetazoa"/>
        </authorList>
    </citation>
    <scope>IDENTIFICATION</scope>
    <source>
        <strain evidence="15">Foshan</strain>
    </source>
</reference>
<reference evidence="16" key="1">
    <citation type="journal article" date="2015" name="Proc. Natl. Acad. Sci. U.S.A.">
        <title>Genome sequence of the Asian Tiger mosquito, Aedes albopictus, reveals insights into its biology, genetics, and evolution.</title>
        <authorList>
            <person name="Chen X.G."/>
            <person name="Jiang X."/>
            <person name="Gu J."/>
            <person name="Xu M."/>
            <person name="Wu Y."/>
            <person name="Deng Y."/>
            <person name="Zhang C."/>
            <person name="Bonizzoni M."/>
            <person name="Dermauw W."/>
            <person name="Vontas J."/>
            <person name="Armbruster P."/>
            <person name="Huang X."/>
            <person name="Yang Y."/>
            <person name="Zhang H."/>
            <person name="He W."/>
            <person name="Peng H."/>
            <person name="Liu Y."/>
            <person name="Wu K."/>
            <person name="Chen J."/>
            <person name="Lirakis M."/>
            <person name="Topalis P."/>
            <person name="Van Leeuwen T."/>
            <person name="Hall A.B."/>
            <person name="Jiang X."/>
            <person name="Thorpe C."/>
            <person name="Mueller R.L."/>
            <person name="Sun C."/>
            <person name="Waterhouse R.M."/>
            <person name="Yan G."/>
            <person name="Tu Z.J."/>
            <person name="Fang X."/>
            <person name="James A.A."/>
        </authorList>
    </citation>
    <scope>NUCLEOTIDE SEQUENCE [LARGE SCALE GENOMIC DNA]</scope>
    <source>
        <strain evidence="16">Foshan</strain>
    </source>
</reference>
<dbReference type="Pfam" id="PF16622">
    <property type="entry name" value="zf-C2H2_11"/>
    <property type="match status" value="1"/>
</dbReference>
<evidence type="ECO:0000256" key="1">
    <source>
        <dbReference type="ARBA" id="ARBA00004123"/>
    </source>
</evidence>
<evidence type="ECO:0000256" key="3">
    <source>
        <dbReference type="ARBA" id="ARBA00022737"/>
    </source>
</evidence>
<organism evidence="15 16">
    <name type="scientific">Aedes albopictus</name>
    <name type="common">Asian tiger mosquito</name>
    <name type="synonym">Stegomyia albopicta</name>
    <dbReference type="NCBI Taxonomy" id="7160"/>
    <lineage>
        <taxon>Eukaryota</taxon>
        <taxon>Metazoa</taxon>
        <taxon>Ecdysozoa</taxon>
        <taxon>Arthropoda</taxon>
        <taxon>Hexapoda</taxon>
        <taxon>Insecta</taxon>
        <taxon>Pterygota</taxon>
        <taxon>Neoptera</taxon>
        <taxon>Endopterygota</taxon>
        <taxon>Diptera</taxon>
        <taxon>Nematocera</taxon>
        <taxon>Culicoidea</taxon>
        <taxon>Culicidae</taxon>
        <taxon>Culicinae</taxon>
        <taxon>Aedini</taxon>
        <taxon>Aedes</taxon>
        <taxon>Stegomyia</taxon>
    </lineage>
</organism>
<feature type="domain" description="ZAD" evidence="14">
    <location>
        <begin position="15"/>
        <end position="94"/>
    </location>
</feature>
<dbReference type="RefSeq" id="XP_029716134.2">
    <property type="nucleotide sequence ID" value="XM_029860274.2"/>
</dbReference>
<feature type="domain" description="C2H2-type" evidence="13">
    <location>
        <begin position="235"/>
        <end position="263"/>
    </location>
</feature>
<evidence type="ECO:0000259" key="13">
    <source>
        <dbReference type="PROSITE" id="PS50157"/>
    </source>
</evidence>
<dbReference type="SUPFAM" id="SSF57716">
    <property type="entry name" value="Glucocorticoid receptor-like (DNA-binding domain)"/>
    <property type="match status" value="1"/>
</dbReference>
<dbReference type="EnsemblMetazoa" id="AALFPA23_005988.R7741">
    <property type="protein sequence ID" value="AALFPA23_005988.P7741"/>
    <property type="gene ID" value="AALFPA23_005988"/>
</dbReference>
<feature type="binding site" evidence="11">
    <location>
        <position position="70"/>
    </location>
    <ligand>
        <name>Zn(2+)</name>
        <dbReference type="ChEBI" id="CHEBI:29105"/>
    </ligand>
</feature>
<evidence type="ECO:0000259" key="14">
    <source>
        <dbReference type="PROSITE" id="PS51915"/>
    </source>
</evidence>
<dbReference type="InterPro" id="IPR013087">
    <property type="entry name" value="Znf_C2H2_type"/>
</dbReference>
<feature type="region of interest" description="Disordered" evidence="12">
    <location>
        <begin position="207"/>
        <end position="228"/>
    </location>
</feature>
<keyword evidence="16" id="KW-1185">Reference proteome</keyword>
<sequence>MEDDFLIVPSGAADSYCRLCLSEVNIESMLVVSNGLTQLNQMLVQLIKRYMGIDLASAATDSPCGICTTCRMMLEEFERFRERCLRCDYVLTGKARNGGTETRQDLPFQCSECSNKFQFKSDFEKHWKSFHDCPHHCDQCEARFSMQSLLKYHQFRYHREGVVDDLTLSCSHCPRIFADQKQLQFHVQILHGPVDVSTALDIEHLPAVEMDPPAKKSKPNDTEASKEKGLKKKPFVCDTCGAQFHFIGSLRHHVSNVHNKVGPKPRKKATPVAPNETTQPAIISTPTTTQLIVSPPEMALIVREPTPQIVDPPFAEPTSSTNMTIVPMYDQDISQLEHEIMPEQVPFTKIEQPEPMSYQETERFEYPGMYPLAIVLERLDPNLVPPILNYEIPLGKIYYAQQQLMDMGSTADHLDDELLMNYPTFAQKVSKKYICNTCGMEFTNHSSLSRHRQIVHEGIVFSCVDCGKQFQGRHNLERHIIQHTNEFPAPCDECPLKFAQRSTLQAHKERYHVPGAPPLTIDYCPFCNRAFCSISALKNHVRFLHRDKHLDML</sequence>
<dbReference type="SMART" id="SM00868">
    <property type="entry name" value="zf-AD"/>
    <property type="match status" value="1"/>
</dbReference>
<evidence type="ECO:0000313" key="16">
    <source>
        <dbReference type="Proteomes" id="UP000069940"/>
    </source>
</evidence>
<evidence type="ECO:0008006" key="17">
    <source>
        <dbReference type="Google" id="ProtNLM"/>
    </source>
</evidence>
<dbReference type="PROSITE" id="PS51915">
    <property type="entry name" value="ZAD"/>
    <property type="match status" value="1"/>
</dbReference>
<dbReference type="Pfam" id="PF07776">
    <property type="entry name" value="zf-AD"/>
    <property type="match status" value="1"/>
</dbReference>
<feature type="domain" description="C2H2-type" evidence="13">
    <location>
        <begin position="461"/>
        <end position="488"/>
    </location>
</feature>
<dbReference type="GeneID" id="109398978"/>
<feature type="binding site" evidence="11">
    <location>
        <position position="17"/>
    </location>
    <ligand>
        <name>Zn(2+)</name>
        <dbReference type="ChEBI" id="CHEBI:29105"/>
    </ligand>
</feature>
<dbReference type="Proteomes" id="UP000069940">
    <property type="component" value="Unassembled WGS sequence"/>
</dbReference>
<keyword evidence="8" id="KW-0804">Transcription</keyword>
<evidence type="ECO:0000256" key="12">
    <source>
        <dbReference type="SAM" id="MobiDB-lite"/>
    </source>
</evidence>
<proteinExistence type="predicted"/>
<dbReference type="PROSITE" id="PS00028">
    <property type="entry name" value="ZINC_FINGER_C2H2_1"/>
    <property type="match status" value="8"/>
</dbReference>
<keyword evidence="4 10" id="KW-0863">Zinc-finger</keyword>
<keyword evidence="7" id="KW-0238">DNA-binding</keyword>
<dbReference type="Pfam" id="PF00096">
    <property type="entry name" value="zf-C2H2"/>
    <property type="match status" value="3"/>
</dbReference>
<feature type="domain" description="C2H2-type" evidence="13">
    <location>
        <begin position="489"/>
        <end position="517"/>
    </location>
</feature>
<comment type="subcellular location">
    <subcellularLocation>
        <location evidence="1">Nucleus</location>
    </subcellularLocation>
</comment>